<dbReference type="Gene3D" id="1.25.40.10">
    <property type="entry name" value="Tetratricopeptide repeat domain"/>
    <property type="match status" value="2"/>
</dbReference>
<dbReference type="SUPFAM" id="SSF48452">
    <property type="entry name" value="TPR-like"/>
    <property type="match status" value="1"/>
</dbReference>
<reference evidence="3" key="1">
    <citation type="submission" date="2023-08" db="EMBL/GenBank/DDBJ databases">
        <title>Reintroducing virulent viruses to syntetic microbiomes.</title>
        <authorList>
            <person name="Wilde J."/>
            <person name="Boyes R."/>
            <person name="Robinson A.V."/>
            <person name="Daisley B.A."/>
            <person name="Allen-Vercoe E."/>
        </authorList>
    </citation>
    <scope>NUCLEOTIDE SEQUENCE</scope>
    <source>
        <strain evidence="3">225I_12FAA</strain>
    </source>
</reference>
<evidence type="ECO:0000256" key="1">
    <source>
        <dbReference type="SAM" id="Coils"/>
    </source>
</evidence>
<keyword evidence="2" id="KW-0812">Transmembrane</keyword>
<evidence type="ECO:0000313" key="4">
    <source>
        <dbReference type="Proteomes" id="UP001266995"/>
    </source>
</evidence>
<dbReference type="InterPro" id="IPR019734">
    <property type="entry name" value="TPR_rpt"/>
</dbReference>
<protein>
    <recommendedName>
        <fullName evidence="5">Tetratricopeptide repeat protein</fullName>
    </recommendedName>
</protein>
<comment type="caution">
    <text evidence="3">The sequence shown here is derived from an EMBL/GenBank/DDBJ whole genome shotgun (WGS) entry which is preliminary data.</text>
</comment>
<dbReference type="SMART" id="SM00028">
    <property type="entry name" value="TPR"/>
    <property type="match status" value="3"/>
</dbReference>
<keyword evidence="2" id="KW-0472">Membrane</keyword>
<organism evidence="3 4">
    <name type="scientific">Bacteroides cellulosilyticus</name>
    <dbReference type="NCBI Taxonomy" id="246787"/>
    <lineage>
        <taxon>Bacteria</taxon>
        <taxon>Pseudomonadati</taxon>
        <taxon>Bacteroidota</taxon>
        <taxon>Bacteroidia</taxon>
        <taxon>Bacteroidales</taxon>
        <taxon>Bacteroidaceae</taxon>
        <taxon>Bacteroides</taxon>
    </lineage>
</organism>
<name>A0AAW8VRF1_9BACE</name>
<evidence type="ECO:0000313" key="3">
    <source>
        <dbReference type="EMBL" id="MDT4514818.1"/>
    </source>
</evidence>
<keyword evidence="1" id="KW-0175">Coiled coil</keyword>
<dbReference type="PROSITE" id="PS51257">
    <property type="entry name" value="PROKAR_LIPOPROTEIN"/>
    <property type="match status" value="1"/>
</dbReference>
<accession>A0AAW8VRF1</accession>
<dbReference type="EMBL" id="JAVSNH010000002">
    <property type="protein sequence ID" value="MDT4514818.1"/>
    <property type="molecule type" value="Genomic_DNA"/>
</dbReference>
<proteinExistence type="predicted"/>
<dbReference type="RefSeq" id="WP_195738822.1">
    <property type="nucleotide sequence ID" value="NZ_JADMQL010000006.1"/>
</dbReference>
<sequence length="574" mass="66816">MRKLLLAWNLFIYGLLFSCTPKDASEIFDRVEKYMETCPDSALLLLNQISQPEKLQGKECADYALLLTQARDKNYLDSLQSDSLIKLAVDYYQDSDDKVRGGKALFYYGKVTALQGDYEKAMQAYLDAQERLEGAKEYKLQAWIQEYVGRINDDQERYDMALDNYQKSIFYNKKADNTLGIIYAYRNIAWIYAVRQNMDSVNRYVEAGFSLLNGDSTSSVFPSLMHIKGVAESSNGNYLNAVSYFLVAIRCEKVVDSIPYYYMSLGDAYMKLSLFDKAEECFKYILSSNDIFVLSGAYNYFYLLEKKKVEYGKSLYYKEMSDSLLQIAQNEAIRNKVLKVQKKNEIEKQQKEKDILQQDNLIQLLGGIVLLFFLFLLGLFFCKKMVKRNERDYRESLQEFAKRSREIISANEQLISQYICQVEELKQKEVSVVEASKEQIVKLEQEIRILMEKNRGNLENSYADGLNVLRQLKEGVLIVENMTAIERREFLGYVDFLFDNFVTRLCTEYRLKESNLLLAAFIKLGFSSEELVILFDSELEAVRKRKQRLKNKLGLDNKVNLDVFLAYYPRKMSC</sequence>
<dbReference type="AlphaFoldDB" id="A0AAW8VRF1"/>
<evidence type="ECO:0000256" key="2">
    <source>
        <dbReference type="SAM" id="Phobius"/>
    </source>
</evidence>
<feature type="coiled-coil region" evidence="1">
    <location>
        <begin position="408"/>
        <end position="453"/>
    </location>
</feature>
<dbReference type="InterPro" id="IPR011990">
    <property type="entry name" value="TPR-like_helical_dom_sf"/>
</dbReference>
<feature type="transmembrane region" description="Helical" evidence="2">
    <location>
        <begin position="361"/>
        <end position="382"/>
    </location>
</feature>
<dbReference type="Pfam" id="PF13181">
    <property type="entry name" value="TPR_8"/>
    <property type="match status" value="1"/>
</dbReference>
<gene>
    <name evidence="3" type="ORF">RO785_28010</name>
</gene>
<keyword evidence="2" id="KW-1133">Transmembrane helix</keyword>
<evidence type="ECO:0008006" key="5">
    <source>
        <dbReference type="Google" id="ProtNLM"/>
    </source>
</evidence>
<dbReference type="Proteomes" id="UP001266995">
    <property type="component" value="Unassembled WGS sequence"/>
</dbReference>